<organism evidence="8 9">
    <name type="scientific">Myceligenerans indicum</name>
    <dbReference type="NCBI Taxonomy" id="2593663"/>
    <lineage>
        <taxon>Bacteria</taxon>
        <taxon>Bacillati</taxon>
        <taxon>Actinomycetota</taxon>
        <taxon>Actinomycetes</taxon>
        <taxon>Micrococcales</taxon>
        <taxon>Promicromonosporaceae</taxon>
        <taxon>Myceligenerans</taxon>
    </lineage>
</organism>
<feature type="transmembrane region" description="Helical" evidence="7">
    <location>
        <begin position="118"/>
        <end position="137"/>
    </location>
</feature>
<dbReference type="PANTHER" id="PTHR33567:SF3">
    <property type="entry name" value="CHROMATE ION TRANSPORTER (EUROFUNG)"/>
    <property type="match status" value="1"/>
</dbReference>
<keyword evidence="4 7" id="KW-0812">Transmembrane</keyword>
<dbReference type="Pfam" id="PF02417">
    <property type="entry name" value="Chromate_transp"/>
    <property type="match status" value="2"/>
</dbReference>
<reference evidence="8 9" key="1">
    <citation type="journal article" date="2021" name="Arch. Microbiol.">
        <title>Myceligenerans indicum sp. nov., an actinobacterium isolated from mangrove sediment of Sundarbans, India.</title>
        <authorList>
            <person name="Asha K."/>
            <person name="Bhadury P."/>
        </authorList>
    </citation>
    <scope>NUCLEOTIDE SEQUENCE [LARGE SCALE GENOMIC DNA]</scope>
    <source>
        <strain evidence="8 9">I2</strain>
    </source>
</reference>
<feature type="transmembrane region" description="Helical" evidence="7">
    <location>
        <begin position="84"/>
        <end position="106"/>
    </location>
</feature>
<dbReference type="PIRSF" id="PIRSF004810">
    <property type="entry name" value="ChrA"/>
    <property type="match status" value="1"/>
</dbReference>
<evidence type="ECO:0000313" key="8">
    <source>
        <dbReference type="EMBL" id="MBL0888352.1"/>
    </source>
</evidence>
<keyword evidence="9" id="KW-1185">Reference proteome</keyword>
<evidence type="ECO:0000256" key="5">
    <source>
        <dbReference type="ARBA" id="ARBA00022989"/>
    </source>
</evidence>
<accession>A0ABS1LPW7</accession>
<sequence length="409" mass="40746">MDTTPVPPRHPGTAGEVLAVFGRLGLTSFGGPVAHLGYFRTAFVTRRGWLSDRAFADLVAFCQFLPGPASSQVGMAVGWQRAGVLGLLAAWAGFTLPSALLMLAFAYGVGAAGDLTGAGWIVGLKAAAVAVVAQAVLGMARTLASTRATATVAGGAVVVLLLAPAAGVPLPLVQVGVIVAAGAAGLRWVTPSSDTVDDDRLAAPARTRTAVTCLAVFGLLLAGLPVLAALTDGGAAAFADTFYRAGSLVFGGGHVVLPLLQAETAGTVTHDQFLAGYGAAQALPGPLFTFSAYLGALSTAGPGGALGAAIALVAVFLPSALLVTGALPFWDRLRRAHGARRALAGVNAGVVGLLAAAFYDPVFTQGVLAAPSPPSALALALAAYVALTTWKAPPWAVVIASATLGALAL</sequence>
<feature type="transmembrane region" description="Helical" evidence="7">
    <location>
        <begin position="306"/>
        <end position="330"/>
    </location>
</feature>
<dbReference type="PANTHER" id="PTHR33567">
    <property type="entry name" value="CHROMATE ION TRANSPORTER (EUROFUNG)"/>
    <property type="match status" value="1"/>
</dbReference>
<feature type="transmembrane region" description="Helical" evidence="7">
    <location>
        <begin position="242"/>
        <end position="262"/>
    </location>
</feature>
<keyword evidence="3" id="KW-1003">Cell membrane</keyword>
<dbReference type="Proteomes" id="UP000675409">
    <property type="component" value="Unassembled WGS sequence"/>
</dbReference>
<feature type="transmembrane region" description="Helical" evidence="7">
    <location>
        <begin position="149"/>
        <end position="166"/>
    </location>
</feature>
<evidence type="ECO:0000256" key="2">
    <source>
        <dbReference type="ARBA" id="ARBA00005262"/>
    </source>
</evidence>
<feature type="transmembrane region" description="Helical" evidence="7">
    <location>
        <begin position="274"/>
        <end position="294"/>
    </location>
</feature>
<feature type="transmembrane region" description="Helical" evidence="7">
    <location>
        <begin position="342"/>
        <end position="359"/>
    </location>
</feature>
<dbReference type="RefSeq" id="WP_201850331.1">
    <property type="nucleotide sequence ID" value="NZ_JABBYC010000052.1"/>
</dbReference>
<keyword evidence="6 7" id="KW-0472">Membrane</keyword>
<comment type="similarity">
    <text evidence="2">Belongs to the chromate ion transporter (CHR) (TC 2.A.51) family.</text>
</comment>
<comment type="subcellular location">
    <subcellularLocation>
        <location evidence="1">Cell membrane</location>
        <topology evidence="1">Multi-pass membrane protein</topology>
    </subcellularLocation>
</comment>
<proteinExistence type="inferred from homology"/>
<evidence type="ECO:0000256" key="4">
    <source>
        <dbReference type="ARBA" id="ARBA00022692"/>
    </source>
</evidence>
<name>A0ABS1LPW7_9MICO</name>
<evidence type="ECO:0000313" key="9">
    <source>
        <dbReference type="Proteomes" id="UP000675409"/>
    </source>
</evidence>
<dbReference type="NCBIfam" id="TIGR00937">
    <property type="entry name" value="2A51"/>
    <property type="match status" value="1"/>
</dbReference>
<dbReference type="EMBL" id="JABBYC010000052">
    <property type="protein sequence ID" value="MBL0888352.1"/>
    <property type="molecule type" value="Genomic_DNA"/>
</dbReference>
<protein>
    <submittedName>
        <fullName evidence="8">Chromate efflux transporter</fullName>
    </submittedName>
</protein>
<dbReference type="InterPro" id="IPR014047">
    <property type="entry name" value="Chr_Tranpt_l_chain"/>
</dbReference>
<evidence type="ECO:0000256" key="3">
    <source>
        <dbReference type="ARBA" id="ARBA00022475"/>
    </source>
</evidence>
<evidence type="ECO:0000256" key="1">
    <source>
        <dbReference type="ARBA" id="ARBA00004651"/>
    </source>
</evidence>
<evidence type="ECO:0000256" key="7">
    <source>
        <dbReference type="SAM" id="Phobius"/>
    </source>
</evidence>
<gene>
    <name evidence="8" type="primary">chrA</name>
    <name evidence="8" type="ORF">HGK34_19035</name>
</gene>
<feature type="transmembrane region" description="Helical" evidence="7">
    <location>
        <begin position="210"/>
        <end position="230"/>
    </location>
</feature>
<comment type="caution">
    <text evidence="8">The sequence shown here is derived from an EMBL/GenBank/DDBJ whole genome shotgun (WGS) entry which is preliminary data.</text>
</comment>
<feature type="transmembrane region" description="Helical" evidence="7">
    <location>
        <begin position="172"/>
        <end position="189"/>
    </location>
</feature>
<keyword evidence="5 7" id="KW-1133">Transmembrane helix</keyword>
<dbReference type="InterPro" id="IPR003370">
    <property type="entry name" value="Chromate_transpt"/>
</dbReference>
<evidence type="ECO:0000256" key="6">
    <source>
        <dbReference type="ARBA" id="ARBA00023136"/>
    </source>
</evidence>
<feature type="transmembrane region" description="Helical" evidence="7">
    <location>
        <begin position="379"/>
        <end position="407"/>
    </location>
</feature>